<dbReference type="OrthoDB" id="2384350at2759"/>
<dbReference type="CDD" id="cd17716">
    <property type="entry name" value="BRCT_microcephalin_rpt1"/>
    <property type="match status" value="1"/>
</dbReference>
<dbReference type="eggNOG" id="KOG4362">
    <property type="taxonomic scope" value="Eukaryota"/>
</dbReference>
<dbReference type="HOGENOM" id="CLU_538136_0_0_1"/>
<evidence type="ECO:0000313" key="3">
    <source>
        <dbReference type="EMBL" id="EFX86148.1"/>
    </source>
</evidence>
<dbReference type="Gene3D" id="3.40.50.10190">
    <property type="entry name" value="BRCT domain"/>
    <property type="match status" value="3"/>
</dbReference>
<feature type="region of interest" description="Disordered" evidence="1">
    <location>
        <begin position="260"/>
        <end position="314"/>
    </location>
</feature>
<dbReference type="SMART" id="SM00292">
    <property type="entry name" value="BRCT"/>
    <property type="match status" value="3"/>
</dbReference>
<dbReference type="OMA" id="SICKERW"/>
<dbReference type="GO" id="GO:0000278">
    <property type="term" value="P:mitotic cell cycle"/>
    <property type="evidence" value="ECO:0000318"/>
    <property type="project" value="GO_Central"/>
</dbReference>
<dbReference type="STRING" id="6669.E9G340"/>
<feature type="domain" description="BRCT" evidence="2">
    <location>
        <begin position="514"/>
        <end position="594"/>
    </location>
</feature>
<dbReference type="FunCoup" id="E9G340">
    <property type="interactions" value="1553"/>
</dbReference>
<feature type="domain" description="BRCT" evidence="2">
    <location>
        <begin position="445"/>
        <end position="501"/>
    </location>
</feature>
<keyword evidence="4" id="KW-1185">Reference proteome</keyword>
<dbReference type="InterPro" id="IPR036420">
    <property type="entry name" value="BRCT_dom_sf"/>
</dbReference>
<dbReference type="PROSITE" id="PS50172">
    <property type="entry name" value="BRCT"/>
    <property type="match status" value="3"/>
</dbReference>
<dbReference type="PANTHER" id="PTHR14625">
    <property type="entry name" value="MICROCEPHALIN"/>
    <property type="match status" value="1"/>
</dbReference>
<dbReference type="SUPFAM" id="SSF52113">
    <property type="entry name" value="BRCT domain"/>
    <property type="match status" value="3"/>
</dbReference>
<gene>
    <name evidence="3" type="ORF">DAPPUDRAFT_222139</name>
</gene>
<evidence type="ECO:0000256" key="1">
    <source>
        <dbReference type="SAM" id="MobiDB-lite"/>
    </source>
</evidence>
<sequence>METNISLSHLKEPEFFPECWKTMMTGVVVFVDVRTGSDNRSKSVANEMERLGATVVLHFSKKVTHVIFKDGSKPIYDKARTLGIPIVSYLWVVACKDRGEMVPTQDYAAINSQDYDSEFFKWRKVKSMQPKDLEEELQMAEKRIDRRKKQKMRQSLAISGSKKEEPYFPYTPITEKKSIIDRLIESSPACQERIHQDLASGKSYEDVFKLNEKEEDDFDTFFDTPLMLKFISKNYFSPSDPTPSSVSKILANVRLTSASTATTPSMSDVSKNEEVRSWKTPSDEAILATSRSPLGPINTEQTKSKRKSCSSLSSVAKKRKETIEDIGENIPRRKLFRPKKLLLPQDPVVALTPDESPKARRNHPCFSQVGTQHLKSQNIPNVVYGGLNHPNESSPRRDSLADFKLPSPKKHNDKKLTIPTLVCTSVPSELKKMVEEAIEKMKRFKLGGAVDDSTSHVVCGDSRRTLNVMHGIARGVQIVSLKWLTDSTAKGRFLNEDDYPVARFSAAASLHRKKKNFLFWEYEAIFVSSKSVVPSRDLCDLIKCVGGNLTTVSKKASIVVGQLKPEANVPCVTGKWILDCIEEGVTLPLTKYFMSAS</sequence>
<evidence type="ECO:0000313" key="4">
    <source>
        <dbReference type="Proteomes" id="UP000000305"/>
    </source>
</evidence>
<dbReference type="Pfam" id="PF16589">
    <property type="entry name" value="BRCT_2"/>
    <property type="match status" value="1"/>
</dbReference>
<dbReference type="CDD" id="cd17751">
    <property type="entry name" value="BRCT_microcephalin_rpt3"/>
    <property type="match status" value="1"/>
</dbReference>
<accession>E9G340</accession>
<dbReference type="Proteomes" id="UP000000305">
    <property type="component" value="Unassembled WGS sequence"/>
</dbReference>
<organism evidence="3 4">
    <name type="scientific">Daphnia pulex</name>
    <name type="common">Water flea</name>
    <dbReference type="NCBI Taxonomy" id="6669"/>
    <lineage>
        <taxon>Eukaryota</taxon>
        <taxon>Metazoa</taxon>
        <taxon>Ecdysozoa</taxon>
        <taxon>Arthropoda</taxon>
        <taxon>Crustacea</taxon>
        <taxon>Branchiopoda</taxon>
        <taxon>Diplostraca</taxon>
        <taxon>Cladocera</taxon>
        <taxon>Anomopoda</taxon>
        <taxon>Daphniidae</taxon>
        <taxon>Daphnia</taxon>
    </lineage>
</organism>
<dbReference type="AlphaFoldDB" id="E9G340"/>
<name>E9G340_DAPPU</name>
<feature type="domain" description="BRCT" evidence="2">
    <location>
        <begin position="23"/>
        <end position="109"/>
    </location>
</feature>
<reference evidence="3 4" key="1">
    <citation type="journal article" date="2011" name="Science">
        <title>The ecoresponsive genome of Daphnia pulex.</title>
        <authorList>
            <person name="Colbourne J.K."/>
            <person name="Pfrender M.E."/>
            <person name="Gilbert D."/>
            <person name="Thomas W.K."/>
            <person name="Tucker A."/>
            <person name="Oakley T.H."/>
            <person name="Tokishita S."/>
            <person name="Aerts A."/>
            <person name="Arnold G.J."/>
            <person name="Basu M.K."/>
            <person name="Bauer D.J."/>
            <person name="Caceres C.E."/>
            <person name="Carmel L."/>
            <person name="Casola C."/>
            <person name="Choi J.H."/>
            <person name="Detter J.C."/>
            <person name="Dong Q."/>
            <person name="Dusheyko S."/>
            <person name="Eads B.D."/>
            <person name="Frohlich T."/>
            <person name="Geiler-Samerotte K.A."/>
            <person name="Gerlach D."/>
            <person name="Hatcher P."/>
            <person name="Jogdeo S."/>
            <person name="Krijgsveld J."/>
            <person name="Kriventseva E.V."/>
            <person name="Kultz D."/>
            <person name="Laforsch C."/>
            <person name="Lindquist E."/>
            <person name="Lopez J."/>
            <person name="Manak J.R."/>
            <person name="Muller J."/>
            <person name="Pangilinan J."/>
            <person name="Patwardhan R.P."/>
            <person name="Pitluck S."/>
            <person name="Pritham E.J."/>
            <person name="Rechtsteiner A."/>
            <person name="Rho M."/>
            <person name="Rogozin I.B."/>
            <person name="Sakarya O."/>
            <person name="Salamov A."/>
            <person name="Schaack S."/>
            <person name="Shapiro H."/>
            <person name="Shiga Y."/>
            <person name="Skalitzky C."/>
            <person name="Smith Z."/>
            <person name="Souvorov A."/>
            <person name="Sung W."/>
            <person name="Tang Z."/>
            <person name="Tsuchiya D."/>
            <person name="Tu H."/>
            <person name="Vos H."/>
            <person name="Wang M."/>
            <person name="Wolf Y.I."/>
            <person name="Yamagata H."/>
            <person name="Yamada T."/>
            <person name="Ye Y."/>
            <person name="Shaw J.R."/>
            <person name="Andrews J."/>
            <person name="Crease T.J."/>
            <person name="Tang H."/>
            <person name="Lucas S.M."/>
            <person name="Robertson H.M."/>
            <person name="Bork P."/>
            <person name="Koonin E.V."/>
            <person name="Zdobnov E.M."/>
            <person name="Grigoriev I.V."/>
            <person name="Lynch M."/>
            <person name="Boore J.L."/>
        </authorList>
    </citation>
    <scope>NUCLEOTIDE SEQUENCE [LARGE SCALE GENOMIC DNA]</scope>
</reference>
<protein>
    <recommendedName>
        <fullName evidence="2">BRCT domain-containing protein</fullName>
    </recommendedName>
</protein>
<dbReference type="Pfam" id="PF00533">
    <property type="entry name" value="BRCT"/>
    <property type="match status" value="1"/>
</dbReference>
<dbReference type="InterPro" id="IPR022047">
    <property type="entry name" value="Microcephalin-like"/>
</dbReference>
<dbReference type="PANTHER" id="PTHR14625:SF3">
    <property type="entry name" value="MICROCEPHALIN"/>
    <property type="match status" value="1"/>
</dbReference>
<dbReference type="InParanoid" id="E9G340"/>
<dbReference type="KEGG" id="dpx:DAPPUDRAFT_222139"/>
<proteinExistence type="predicted"/>
<evidence type="ECO:0000259" key="2">
    <source>
        <dbReference type="PROSITE" id="PS50172"/>
    </source>
</evidence>
<dbReference type="EMBL" id="GL732530">
    <property type="protein sequence ID" value="EFX86148.1"/>
    <property type="molecule type" value="Genomic_DNA"/>
</dbReference>
<dbReference type="CDD" id="cd17736">
    <property type="entry name" value="BRCT_microcephalin_rpt2"/>
    <property type="match status" value="1"/>
</dbReference>
<dbReference type="InterPro" id="IPR001357">
    <property type="entry name" value="BRCT_dom"/>
</dbReference>
<dbReference type="Pfam" id="PF12738">
    <property type="entry name" value="PTCB-BRCT"/>
    <property type="match status" value="1"/>
</dbReference>